<protein>
    <submittedName>
        <fullName evidence="1">Uncharacterized protein</fullName>
    </submittedName>
</protein>
<reference evidence="1 2" key="1">
    <citation type="submission" date="2019-06" db="EMBL/GenBank/DDBJ databases">
        <title>Sequencing the genomes of 1000 actinobacteria strains.</title>
        <authorList>
            <person name="Klenk H.-P."/>
        </authorList>
    </citation>
    <scope>NUCLEOTIDE SEQUENCE [LARGE SCALE GENOMIC DNA]</scope>
    <source>
        <strain evidence="1 2">DSM 45456</strain>
    </source>
</reference>
<dbReference type="RefSeq" id="WP_141978654.1">
    <property type="nucleotide sequence ID" value="NZ_VFPP01000001.1"/>
</dbReference>
<name>A0A543JCN5_9PSEU</name>
<dbReference type="Proteomes" id="UP000316628">
    <property type="component" value="Unassembled WGS sequence"/>
</dbReference>
<dbReference type="EMBL" id="VFPP01000001">
    <property type="protein sequence ID" value="TQM80582.1"/>
    <property type="molecule type" value="Genomic_DNA"/>
</dbReference>
<evidence type="ECO:0000313" key="2">
    <source>
        <dbReference type="Proteomes" id="UP000316628"/>
    </source>
</evidence>
<evidence type="ECO:0000313" key="1">
    <source>
        <dbReference type="EMBL" id="TQM80582.1"/>
    </source>
</evidence>
<proteinExistence type="predicted"/>
<comment type="caution">
    <text evidence="1">The sequence shown here is derived from an EMBL/GenBank/DDBJ whole genome shotgun (WGS) entry which is preliminary data.</text>
</comment>
<keyword evidence="2" id="KW-1185">Reference proteome</keyword>
<dbReference type="OrthoDB" id="3425745at2"/>
<dbReference type="AlphaFoldDB" id="A0A543JCN5"/>
<accession>A0A543JCN5</accession>
<gene>
    <name evidence="1" type="ORF">FHX81_2918</name>
</gene>
<sequence>MVEFILAIASSLVATCLTVALGWAFSRRVRRSLTALFSRLAGLPVQHVYRRQELASPDLARDLTRAHWIRVLAGRGNELTRDTFSSVWADGTRPQQVVQVLLPDLRSSPHSWLAKREEDVRRADPAFASGFLAEQVRVNANYVAAAARRHGNVSLRFYDLPNRYRLVITNEVAYLTLYGGSAHGRHSPCIAARQSSLLYDLALSLFSFAWEQSSPGGSALEDAA</sequence>
<organism evidence="1 2">
    <name type="scientific">Saccharothrix saharensis</name>
    <dbReference type="NCBI Taxonomy" id="571190"/>
    <lineage>
        <taxon>Bacteria</taxon>
        <taxon>Bacillati</taxon>
        <taxon>Actinomycetota</taxon>
        <taxon>Actinomycetes</taxon>
        <taxon>Pseudonocardiales</taxon>
        <taxon>Pseudonocardiaceae</taxon>
        <taxon>Saccharothrix</taxon>
    </lineage>
</organism>